<dbReference type="InterPro" id="IPR013785">
    <property type="entry name" value="Aldolase_TIM"/>
</dbReference>
<keyword evidence="2" id="KW-0503">Monooxygenase</keyword>
<dbReference type="Pfam" id="PF03060">
    <property type="entry name" value="NMO"/>
    <property type="match status" value="1"/>
</dbReference>
<feature type="region of interest" description="Disordered" evidence="1">
    <location>
        <begin position="87"/>
        <end position="107"/>
    </location>
</feature>
<organism evidence="2 3">
    <name type="scientific">Streptomyces endocoffeicus</name>
    <dbReference type="NCBI Taxonomy" id="2898945"/>
    <lineage>
        <taxon>Bacteria</taxon>
        <taxon>Bacillati</taxon>
        <taxon>Actinomycetota</taxon>
        <taxon>Actinomycetes</taxon>
        <taxon>Kitasatosporales</taxon>
        <taxon>Streptomycetaceae</taxon>
        <taxon>Streptomyces</taxon>
    </lineage>
</organism>
<reference evidence="2 3" key="1">
    <citation type="submission" date="2021-01" db="EMBL/GenBank/DDBJ databases">
        <title>WGS of actinomycetes isolated from Thailand.</title>
        <authorList>
            <person name="Thawai C."/>
        </authorList>
    </citation>
    <scope>NUCLEOTIDE SEQUENCE [LARGE SCALE GENOMIC DNA]</scope>
    <source>
        <strain evidence="2 3">CA3R110</strain>
    </source>
</reference>
<gene>
    <name evidence="2" type="ORF">JK364_01330</name>
</gene>
<dbReference type="SUPFAM" id="SSF51412">
    <property type="entry name" value="Inosine monophosphate dehydrogenase (IMPDH)"/>
    <property type="match status" value="1"/>
</dbReference>
<dbReference type="PANTHER" id="PTHR32332:SF20">
    <property type="entry name" value="2-NITROPROPANE DIOXYGENASE-LIKE PROTEIN"/>
    <property type="match status" value="1"/>
</dbReference>
<proteinExistence type="predicted"/>
<sequence>MFGIAHPVMAAPMGLHSGGSQNLDDAEAVVAAGADVLVAQGTEAGGHTGTMGLLPFLAGVVRRYPDVPVLAAGRIAEWSEREATLRGRKEEFASPEDVNPFEAPPDPDTSSIIYGQSAFFVDAVRPAADVVRTISDEAEAILDSRPRSLLS</sequence>
<keyword evidence="3" id="KW-1185">Reference proteome</keyword>
<keyword evidence="2" id="KW-0560">Oxidoreductase</keyword>
<dbReference type="GO" id="GO:0004497">
    <property type="term" value="F:monooxygenase activity"/>
    <property type="evidence" value="ECO:0007669"/>
    <property type="project" value="UniProtKB-KW"/>
</dbReference>
<accession>A0ABS1PFJ3</accession>
<protein>
    <submittedName>
        <fullName evidence="2">Nitronate monooxygenase</fullName>
    </submittedName>
</protein>
<comment type="caution">
    <text evidence="2">The sequence shown here is derived from an EMBL/GenBank/DDBJ whole genome shotgun (WGS) entry which is preliminary data.</text>
</comment>
<name>A0ABS1PFJ3_9ACTN</name>
<evidence type="ECO:0000313" key="2">
    <source>
        <dbReference type="EMBL" id="MBL1111059.1"/>
    </source>
</evidence>
<dbReference type="EMBL" id="JAERRG010000001">
    <property type="protein sequence ID" value="MBL1111059.1"/>
    <property type="molecule type" value="Genomic_DNA"/>
</dbReference>
<dbReference type="Gene3D" id="3.20.20.70">
    <property type="entry name" value="Aldolase class I"/>
    <property type="match status" value="1"/>
</dbReference>
<dbReference type="PANTHER" id="PTHR32332">
    <property type="entry name" value="2-NITROPROPANE DIOXYGENASE"/>
    <property type="match status" value="1"/>
</dbReference>
<evidence type="ECO:0000313" key="3">
    <source>
        <dbReference type="Proteomes" id="UP000621510"/>
    </source>
</evidence>
<evidence type="ECO:0000256" key="1">
    <source>
        <dbReference type="SAM" id="MobiDB-lite"/>
    </source>
</evidence>
<dbReference type="Proteomes" id="UP000621510">
    <property type="component" value="Unassembled WGS sequence"/>
</dbReference>